<dbReference type="Pfam" id="PF03556">
    <property type="entry name" value="Cullin_binding"/>
    <property type="match status" value="1"/>
</dbReference>
<sequence length="486" mass="52896">MVVLSQGEWGLDGPAGETPSAPSRIFPRARLALGHLFEPCLYHALTPPGTRFISGPIFFVYNCRTRVTLRSIFSIMPPKRKRAEDGETSAATTSTRSTRNSTRTKTTAPEPAKPAVNTTKAATLKQSSSEDADALEPAQKRKRTTTVAATTAKPPAKRGRKKAETAEDVHTPVAALKQAPQKQQSLASHPSQQSTSTTQSHGASFQPQPLAVAPAPAPAPAPTSQPGAGQTVNLAPAPSPPQLQPKKPKTLKVEPYTPGRALELFKSYADKDDPNTIGPEGFERLCGDAEIPLDGAIPLILAWQMNAADMAKISVDEWTKGTGILKASSLSALSTAMNDLNDLVVLKKPLLKRVAKKEHEPYDRTAYYSYADNPKSAFQKLYSYCFSLAKPEGSRNIDMETSCALWSVLLTPQYPFAADILEFINDKKDTYRATNKDLWSMMLEFCQTVNPTLQDYESDGAWPTLLDDFVLWKKTNGGTNPNGVEH</sequence>
<dbReference type="AlphaFoldDB" id="A0A5C3L3U4"/>
<dbReference type="InterPro" id="IPR014764">
    <property type="entry name" value="DCN-prot"/>
</dbReference>
<dbReference type="InterPro" id="IPR005176">
    <property type="entry name" value="PONY_dom"/>
</dbReference>
<dbReference type="OrthoDB" id="27198at2759"/>
<evidence type="ECO:0000256" key="1">
    <source>
        <dbReference type="RuleBase" id="RU410713"/>
    </source>
</evidence>
<evidence type="ECO:0000313" key="5">
    <source>
        <dbReference type="Proteomes" id="UP000307440"/>
    </source>
</evidence>
<feature type="region of interest" description="Disordered" evidence="2">
    <location>
        <begin position="79"/>
        <end position="253"/>
    </location>
</feature>
<evidence type="ECO:0000313" key="4">
    <source>
        <dbReference type="EMBL" id="TFK27338.1"/>
    </source>
</evidence>
<feature type="domain" description="DCUN1" evidence="3">
    <location>
        <begin position="256"/>
        <end position="474"/>
    </location>
</feature>
<gene>
    <name evidence="4" type="ORF">FA15DRAFT_666397</name>
</gene>
<feature type="compositionally biased region" description="Polar residues" evidence="2">
    <location>
        <begin position="116"/>
        <end position="129"/>
    </location>
</feature>
<dbReference type="GO" id="GO:0097602">
    <property type="term" value="F:cullin family protein binding"/>
    <property type="evidence" value="ECO:0007669"/>
    <property type="project" value="TreeGrafter"/>
</dbReference>
<feature type="compositionally biased region" description="Low complexity" evidence="2">
    <location>
        <begin position="88"/>
        <end position="108"/>
    </location>
</feature>
<feature type="compositionally biased region" description="Low complexity" evidence="2">
    <location>
        <begin position="145"/>
        <end position="154"/>
    </location>
</feature>
<dbReference type="GO" id="GO:0045116">
    <property type="term" value="P:protein neddylation"/>
    <property type="evidence" value="ECO:0007669"/>
    <property type="project" value="TreeGrafter"/>
</dbReference>
<comment type="function">
    <text evidence="1">Neddylation of cullins play an essential role in the regulation of SCF-type complexes activity.</text>
</comment>
<accession>A0A5C3L3U4</accession>
<dbReference type="EMBL" id="ML210165">
    <property type="protein sequence ID" value="TFK27338.1"/>
    <property type="molecule type" value="Genomic_DNA"/>
</dbReference>
<feature type="compositionally biased region" description="Polar residues" evidence="2">
    <location>
        <begin position="180"/>
        <end position="190"/>
    </location>
</feature>
<dbReference type="GO" id="GO:0031624">
    <property type="term" value="F:ubiquitin conjugating enzyme binding"/>
    <property type="evidence" value="ECO:0007669"/>
    <property type="project" value="TreeGrafter"/>
</dbReference>
<dbReference type="PANTHER" id="PTHR12281">
    <property type="entry name" value="RP42 RELATED"/>
    <property type="match status" value="1"/>
</dbReference>
<feature type="compositionally biased region" description="Low complexity" evidence="2">
    <location>
        <begin position="224"/>
        <end position="236"/>
    </location>
</feature>
<dbReference type="Gene3D" id="1.10.238.200">
    <property type="entry name" value="Cullin, PONY binding domain"/>
    <property type="match status" value="1"/>
</dbReference>
<feature type="compositionally biased region" description="Low complexity" evidence="2">
    <location>
        <begin position="191"/>
        <end position="214"/>
    </location>
</feature>
<feature type="region of interest" description="Disordered" evidence="2">
    <location>
        <begin position="1"/>
        <end position="22"/>
    </location>
</feature>
<reference evidence="4 5" key="1">
    <citation type="journal article" date="2019" name="Nat. Ecol. Evol.">
        <title>Megaphylogeny resolves global patterns of mushroom evolution.</title>
        <authorList>
            <person name="Varga T."/>
            <person name="Krizsan K."/>
            <person name="Foldi C."/>
            <person name="Dima B."/>
            <person name="Sanchez-Garcia M."/>
            <person name="Sanchez-Ramirez S."/>
            <person name="Szollosi G.J."/>
            <person name="Szarkandi J.G."/>
            <person name="Papp V."/>
            <person name="Albert L."/>
            <person name="Andreopoulos W."/>
            <person name="Angelini C."/>
            <person name="Antonin V."/>
            <person name="Barry K.W."/>
            <person name="Bougher N.L."/>
            <person name="Buchanan P."/>
            <person name="Buyck B."/>
            <person name="Bense V."/>
            <person name="Catcheside P."/>
            <person name="Chovatia M."/>
            <person name="Cooper J."/>
            <person name="Damon W."/>
            <person name="Desjardin D."/>
            <person name="Finy P."/>
            <person name="Geml J."/>
            <person name="Haridas S."/>
            <person name="Hughes K."/>
            <person name="Justo A."/>
            <person name="Karasinski D."/>
            <person name="Kautmanova I."/>
            <person name="Kiss B."/>
            <person name="Kocsube S."/>
            <person name="Kotiranta H."/>
            <person name="LaButti K.M."/>
            <person name="Lechner B.E."/>
            <person name="Liimatainen K."/>
            <person name="Lipzen A."/>
            <person name="Lukacs Z."/>
            <person name="Mihaltcheva S."/>
            <person name="Morgado L.N."/>
            <person name="Niskanen T."/>
            <person name="Noordeloos M.E."/>
            <person name="Ohm R.A."/>
            <person name="Ortiz-Santana B."/>
            <person name="Ovrebo C."/>
            <person name="Racz N."/>
            <person name="Riley R."/>
            <person name="Savchenko A."/>
            <person name="Shiryaev A."/>
            <person name="Soop K."/>
            <person name="Spirin V."/>
            <person name="Szebenyi C."/>
            <person name="Tomsovsky M."/>
            <person name="Tulloss R.E."/>
            <person name="Uehling J."/>
            <person name="Grigoriev I.V."/>
            <person name="Vagvolgyi C."/>
            <person name="Papp T."/>
            <person name="Martin F.M."/>
            <person name="Miettinen O."/>
            <person name="Hibbett D.S."/>
            <person name="Nagy L.G."/>
        </authorList>
    </citation>
    <scope>NUCLEOTIDE SEQUENCE [LARGE SCALE GENOMIC DNA]</scope>
    <source>
        <strain evidence="4 5">CBS 121175</strain>
    </source>
</reference>
<evidence type="ECO:0000259" key="3">
    <source>
        <dbReference type="PROSITE" id="PS51229"/>
    </source>
</evidence>
<dbReference type="GO" id="GO:0032182">
    <property type="term" value="F:ubiquitin-like protein binding"/>
    <property type="evidence" value="ECO:0007669"/>
    <property type="project" value="TreeGrafter"/>
</dbReference>
<name>A0A5C3L3U4_COPMA</name>
<keyword evidence="5" id="KW-1185">Reference proteome</keyword>
<dbReference type="PANTHER" id="PTHR12281:SF12">
    <property type="entry name" value="DEFECTIVE IN CULLIN NEDDYLATION PROTEIN"/>
    <property type="match status" value="1"/>
</dbReference>
<dbReference type="Gene3D" id="1.10.238.10">
    <property type="entry name" value="EF-hand"/>
    <property type="match status" value="1"/>
</dbReference>
<dbReference type="Proteomes" id="UP000307440">
    <property type="component" value="Unassembled WGS sequence"/>
</dbReference>
<proteinExistence type="predicted"/>
<organism evidence="4 5">
    <name type="scientific">Coprinopsis marcescibilis</name>
    <name type="common">Agaric fungus</name>
    <name type="synonym">Psathyrella marcescibilis</name>
    <dbReference type="NCBI Taxonomy" id="230819"/>
    <lineage>
        <taxon>Eukaryota</taxon>
        <taxon>Fungi</taxon>
        <taxon>Dikarya</taxon>
        <taxon>Basidiomycota</taxon>
        <taxon>Agaricomycotina</taxon>
        <taxon>Agaricomycetes</taxon>
        <taxon>Agaricomycetidae</taxon>
        <taxon>Agaricales</taxon>
        <taxon>Agaricineae</taxon>
        <taxon>Psathyrellaceae</taxon>
        <taxon>Coprinopsis</taxon>
    </lineage>
</organism>
<dbReference type="STRING" id="230819.A0A5C3L3U4"/>
<dbReference type="PROSITE" id="PS51229">
    <property type="entry name" value="DCUN1"/>
    <property type="match status" value="1"/>
</dbReference>
<evidence type="ECO:0000256" key="2">
    <source>
        <dbReference type="SAM" id="MobiDB-lite"/>
    </source>
</evidence>
<dbReference type="InterPro" id="IPR042460">
    <property type="entry name" value="DCN1-like_PONY"/>
</dbReference>
<dbReference type="GO" id="GO:0000151">
    <property type="term" value="C:ubiquitin ligase complex"/>
    <property type="evidence" value="ECO:0007669"/>
    <property type="project" value="TreeGrafter"/>
</dbReference>
<protein>
    <recommendedName>
        <fullName evidence="1">Defective in cullin neddylation protein</fullName>
    </recommendedName>
</protein>